<keyword evidence="1" id="KW-1133">Transmembrane helix</keyword>
<dbReference type="Pfam" id="PF11377">
    <property type="entry name" value="DUF3180"/>
    <property type="match status" value="1"/>
</dbReference>
<feature type="transmembrane region" description="Helical" evidence="1">
    <location>
        <begin position="77"/>
        <end position="98"/>
    </location>
</feature>
<dbReference type="Proteomes" id="UP000185511">
    <property type="component" value="Chromosome"/>
</dbReference>
<gene>
    <name evidence="2" type="ORF">UA74_01570</name>
</gene>
<keyword evidence="1" id="KW-0472">Membrane</keyword>
<dbReference type="RefSeq" id="WP_075738223.1">
    <property type="nucleotide sequence ID" value="NZ_CP016076.1"/>
</dbReference>
<evidence type="ECO:0000313" key="3">
    <source>
        <dbReference type="Proteomes" id="UP000185511"/>
    </source>
</evidence>
<dbReference type="InterPro" id="IPR021517">
    <property type="entry name" value="DUF3180"/>
</dbReference>
<evidence type="ECO:0000256" key="1">
    <source>
        <dbReference type="SAM" id="Phobius"/>
    </source>
</evidence>
<feature type="transmembrane region" description="Helical" evidence="1">
    <location>
        <begin position="34"/>
        <end position="56"/>
    </location>
</feature>
<sequence length="161" mass="16718">MKFTRMRDLAATTIIVGLLINLIVQVSYGSWPPLPLLAGSPLLVLAAVETAFGFSLRARIGRRRDAPPVDALLAARAVALAKATSVAGAAVLGAWLGVVGYLVPRVGFVVAAGADMQAAMVGAVSAAAAVGAGLWLEYCCRTPQDSDDDPRDDWGDDRKNG</sequence>
<dbReference type="KEGG" id="acad:UA74_01570"/>
<reference evidence="3" key="1">
    <citation type="submission" date="2016-06" db="EMBL/GenBank/DDBJ databases">
        <title>Complete genome sequence of Actinoalloteichus fjordicus DSM 46855 (=ADI127-17), type strain of the new species Actinoalloteichus fjordicus.</title>
        <authorList>
            <person name="Ruckert C."/>
            <person name="Nouioui I."/>
            <person name="Willmese J."/>
            <person name="van Wezel G."/>
            <person name="Klenk H.-P."/>
            <person name="Kalinowski J."/>
            <person name="Zotchev S.B."/>
        </authorList>
    </citation>
    <scope>NUCLEOTIDE SEQUENCE [LARGE SCALE GENOMIC DNA]</scope>
    <source>
        <strain evidence="3">ADI127-7</strain>
    </source>
</reference>
<dbReference type="EMBL" id="CP016076">
    <property type="protein sequence ID" value="APU12402.1"/>
    <property type="molecule type" value="Genomic_DNA"/>
</dbReference>
<feature type="transmembrane region" description="Helical" evidence="1">
    <location>
        <begin position="9"/>
        <end position="28"/>
    </location>
</feature>
<protein>
    <submittedName>
        <fullName evidence="2">DUF3180 family protein</fullName>
    </submittedName>
</protein>
<proteinExistence type="predicted"/>
<keyword evidence="1" id="KW-0812">Transmembrane</keyword>
<keyword evidence="3" id="KW-1185">Reference proteome</keyword>
<accession>A0AAC9L761</accession>
<evidence type="ECO:0000313" key="2">
    <source>
        <dbReference type="EMBL" id="APU12402.1"/>
    </source>
</evidence>
<organism evidence="2 3">
    <name type="scientific">Actinoalloteichus fjordicus</name>
    <dbReference type="NCBI Taxonomy" id="1612552"/>
    <lineage>
        <taxon>Bacteria</taxon>
        <taxon>Bacillati</taxon>
        <taxon>Actinomycetota</taxon>
        <taxon>Actinomycetes</taxon>
        <taxon>Pseudonocardiales</taxon>
        <taxon>Pseudonocardiaceae</taxon>
        <taxon>Actinoalloteichus</taxon>
    </lineage>
</organism>
<dbReference type="AlphaFoldDB" id="A0AAC9L761"/>
<name>A0AAC9L761_9PSEU</name>
<feature type="transmembrane region" description="Helical" evidence="1">
    <location>
        <begin position="118"/>
        <end position="136"/>
    </location>
</feature>